<feature type="transmembrane region" description="Helical" evidence="6">
    <location>
        <begin position="417"/>
        <end position="437"/>
    </location>
</feature>
<dbReference type="PANTHER" id="PTHR23501">
    <property type="entry name" value="MAJOR FACILITATOR SUPERFAMILY"/>
    <property type="match status" value="1"/>
</dbReference>
<dbReference type="SUPFAM" id="SSF103473">
    <property type="entry name" value="MFS general substrate transporter"/>
    <property type="match status" value="1"/>
</dbReference>
<feature type="transmembrane region" description="Helical" evidence="6">
    <location>
        <begin position="355"/>
        <end position="374"/>
    </location>
</feature>
<dbReference type="eggNOG" id="COG0477">
    <property type="taxonomic scope" value="Bacteria"/>
</dbReference>
<dbReference type="GO" id="GO:0012505">
    <property type="term" value="C:endomembrane system"/>
    <property type="evidence" value="ECO:0007669"/>
    <property type="project" value="UniProtKB-SubCell"/>
</dbReference>
<evidence type="ECO:0000313" key="8">
    <source>
        <dbReference type="Proteomes" id="UP000027471"/>
    </source>
</evidence>
<dbReference type="AlphaFoldDB" id="A0A074JIR8"/>
<dbReference type="RefSeq" id="WP_240473611.1">
    <property type="nucleotide sequence ID" value="NZ_AUNB01000040.1"/>
</dbReference>
<dbReference type="PANTHER" id="PTHR23501:SF191">
    <property type="entry name" value="VACUOLAR BASIC AMINO ACID TRANSPORTER 4"/>
    <property type="match status" value="1"/>
</dbReference>
<keyword evidence="4 6" id="KW-1133">Transmembrane helix</keyword>
<dbReference type="GO" id="GO:0022857">
    <property type="term" value="F:transmembrane transporter activity"/>
    <property type="evidence" value="ECO:0007669"/>
    <property type="project" value="TreeGrafter"/>
</dbReference>
<feature type="transmembrane region" description="Helical" evidence="6">
    <location>
        <begin position="381"/>
        <end position="397"/>
    </location>
</feature>
<dbReference type="Proteomes" id="UP000027471">
    <property type="component" value="Unassembled WGS sequence"/>
</dbReference>
<evidence type="ECO:0000256" key="6">
    <source>
        <dbReference type="SAM" id="Phobius"/>
    </source>
</evidence>
<evidence type="ECO:0000256" key="4">
    <source>
        <dbReference type="ARBA" id="ARBA00022989"/>
    </source>
</evidence>
<dbReference type="InterPro" id="IPR036259">
    <property type="entry name" value="MFS_trans_sf"/>
</dbReference>
<dbReference type="EMBL" id="AUNB01000040">
    <property type="protein sequence ID" value="KEO57511.1"/>
    <property type="molecule type" value="Genomic_DNA"/>
</dbReference>
<dbReference type="Gene3D" id="1.20.1250.20">
    <property type="entry name" value="MFS general substrate transporter like domains"/>
    <property type="match status" value="1"/>
</dbReference>
<feature type="transmembrane region" description="Helical" evidence="6">
    <location>
        <begin position="444"/>
        <end position="466"/>
    </location>
</feature>
<evidence type="ECO:0000256" key="3">
    <source>
        <dbReference type="ARBA" id="ARBA00022692"/>
    </source>
</evidence>
<feature type="transmembrane region" description="Helical" evidence="6">
    <location>
        <begin position="311"/>
        <end position="332"/>
    </location>
</feature>
<name>A0A074JIR8_9RHOB</name>
<feature type="transmembrane region" description="Helical" evidence="6">
    <location>
        <begin position="185"/>
        <end position="205"/>
    </location>
</feature>
<reference evidence="7 8" key="1">
    <citation type="journal article" date="2015" name="Antonie Van Leeuwenhoek">
        <title>Thioclava indica sp. nov., isolated from surface seawater of the Indian Ocean.</title>
        <authorList>
            <person name="Liu Y."/>
            <person name="Lai Q."/>
            <person name="Du J."/>
            <person name="Xu H."/>
            <person name="Jiang L."/>
            <person name="Shao Z."/>
        </authorList>
    </citation>
    <scope>NUCLEOTIDE SEQUENCE [LARGE SCALE GENOMIC DNA]</scope>
    <source>
        <strain evidence="7 8">DT23-4</strain>
    </source>
</reference>
<comment type="caution">
    <text evidence="7">The sequence shown here is derived from an EMBL/GenBank/DDBJ whole genome shotgun (WGS) entry which is preliminary data.</text>
</comment>
<evidence type="ECO:0008006" key="9">
    <source>
        <dbReference type="Google" id="ProtNLM"/>
    </source>
</evidence>
<feature type="transmembrane region" description="Helical" evidence="6">
    <location>
        <begin position="281"/>
        <end position="299"/>
    </location>
</feature>
<comment type="subcellular location">
    <subcellularLocation>
        <location evidence="1">Endomembrane system</location>
        <topology evidence="1">Multi-pass membrane protein</topology>
    </subcellularLocation>
</comment>
<accession>A0A074JIR8</accession>
<evidence type="ECO:0000256" key="2">
    <source>
        <dbReference type="ARBA" id="ARBA00022448"/>
    </source>
</evidence>
<evidence type="ECO:0000256" key="1">
    <source>
        <dbReference type="ARBA" id="ARBA00004127"/>
    </source>
</evidence>
<sequence length="572" mass="60711">MSEMTRISPPSPDPELRARAAVPVLPVLPDAAQIEPAASEPTQPAQPSAEAPVPLGKATLYMAAASIIALSQSISMGFVSANIPQLAGDIHATTLQATWVMAAFYAPRASMPLMLIKIRNQFGLRPFAELGILAFVFASILNLYVDDLHSAVVVSFISGCAAAPLSSLAFLYMMEHVPQKYRLSLSLSGALTMIMLGRSLARVLLPTLTNSFGWVGVSEMQLGMAMLSLALVYLLPLTPRPLEKVLAPLDFVSFFLLAAGFGGVTVSFLFGPYDYWTQTPWLGALLAVAVACIATAVAIELNRKDPLIDMAWVLSPPILHLSATLLIFRIALSEQTAGVVGMFRALGLVPAQEQMLFAIITGSMLLGGVVCAIWNKAERAPLFHAIALILIASGAWMDSSSTILTRPEQMYVSQAMIGFASLLFLPPAMAQGLMAAFAKGPNYLLSFVIVFLATQSLGGIIGSGLFRSLLVRFSALHSADLSAQIAPGNAQLSGTLNALAAQYGTTITDSAMRSAGAISQVASSVSLQATVLAYDDMFRLIAWLSIAALAALLLHLGWRRGYARWGAPARTA</sequence>
<dbReference type="STRING" id="1353528.DT23_05425"/>
<proteinExistence type="predicted"/>
<feature type="transmembrane region" description="Helical" evidence="6">
    <location>
        <begin position="211"/>
        <end position="235"/>
    </location>
</feature>
<dbReference type="GO" id="GO:0005886">
    <property type="term" value="C:plasma membrane"/>
    <property type="evidence" value="ECO:0007669"/>
    <property type="project" value="TreeGrafter"/>
</dbReference>
<feature type="transmembrane region" description="Helical" evidence="6">
    <location>
        <begin position="151"/>
        <end position="173"/>
    </location>
</feature>
<keyword evidence="2" id="KW-0813">Transport</keyword>
<feature type="transmembrane region" description="Helical" evidence="6">
    <location>
        <begin position="540"/>
        <end position="558"/>
    </location>
</feature>
<evidence type="ECO:0000313" key="7">
    <source>
        <dbReference type="EMBL" id="KEO57511.1"/>
    </source>
</evidence>
<protein>
    <recommendedName>
        <fullName evidence="9">Major facilitator superfamily (MFS) profile domain-containing protein</fullName>
    </recommendedName>
</protein>
<gene>
    <name evidence="7" type="ORF">DT23_05425</name>
</gene>
<keyword evidence="5 6" id="KW-0472">Membrane</keyword>
<organism evidence="7 8">
    <name type="scientific">Thioclava indica</name>
    <dbReference type="NCBI Taxonomy" id="1353528"/>
    <lineage>
        <taxon>Bacteria</taxon>
        <taxon>Pseudomonadati</taxon>
        <taxon>Pseudomonadota</taxon>
        <taxon>Alphaproteobacteria</taxon>
        <taxon>Rhodobacterales</taxon>
        <taxon>Paracoccaceae</taxon>
        <taxon>Thioclava</taxon>
    </lineage>
</organism>
<evidence type="ECO:0000256" key="5">
    <source>
        <dbReference type="ARBA" id="ARBA00023136"/>
    </source>
</evidence>
<keyword evidence="8" id="KW-1185">Reference proteome</keyword>
<keyword evidence="3 6" id="KW-0812">Transmembrane</keyword>
<feature type="transmembrane region" description="Helical" evidence="6">
    <location>
        <begin position="127"/>
        <end position="145"/>
    </location>
</feature>
<feature type="transmembrane region" description="Helical" evidence="6">
    <location>
        <begin position="247"/>
        <end position="269"/>
    </location>
</feature>